<keyword evidence="1" id="KW-0812">Transmembrane</keyword>
<keyword evidence="1" id="KW-1133">Transmembrane helix</keyword>
<evidence type="ECO:0000256" key="1">
    <source>
        <dbReference type="SAM" id="Phobius"/>
    </source>
</evidence>
<reference evidence="2 3" key="1">
    <citation type="submission" date="2022-01" db="EMBL/GenBank/DDBJ databases">
        <authorList>
            <person name="Xiong W."/>
            <person name="Schranz E."/>
        </authorList>
    </citation>
    <scope>NUCLEOTIDE SEQUENCE [LARGE SCALE GENOMIC DNA]</scope>
</reference>
<dbReference type="AlphaFoldDB" id="A0AAU9MJX8"/>
<proteinExistence type="predicted"/>
<protein>
    <submittedName>
        <fullName evidence="2">Uncharacterized protein</fullName>
    </submittedName>
</protein>
<name>A0AAU9MJX8_9ASTR</name>
<organism evidence="2 3">
    <name type="scientific">Lactuca virosa</name>
    <dbReference type="NCBI Taxonomy" id="75947"/>
    <lineage>
        <taxon>Eukaryota</taxon>
        <taxon>Viridiplantae</taxon>
        <taxon>Streptophyta</taxon>
        <taxon>Embryophyta</taxon>
        <taxon>Tracheophyta</taxon>
        <taxon>Spermatophyta</taxon>
        <taxon>Magnoliopsida</taxon>
        <taxon>eudicotyledons</taxon>
        <taxon>Gunneridae</taxon>
        <taxon>Pentapetalae</taxon>
        <taxon>asterids</taxon>
        <taxon>campanulids</taxon>
        <taxon>Asterales</taxon>
        <taxon>Asteraceae</taxon>
        <taxon>Cichorioideae</taxon>
        <taxon>Cichorieae</taxon>
        <taxon>Lactucinae</taxon>
        <taxon>Lactuca</taxon>
    </lineage>
</organism>
<dbReference type="Proteomes" id="UP001157418">
    <property type="component" value="Unassembled WGS sequence"/>
</dbReference>
<dbReference type="EMBL" id="CAKMRJ010001626">
    <property type="protein sequence ID" value="CAH1424459.1"/>
    <property type="molecule type" value="Genomic_DNA"/>
</dbReference>
<sequence>MDLRRWTDNDGPGTMGRSDAVKLEIVVAFIVLIISSIWDVNYNLHENLGGMQQKHDSGAALHRWGNNIRDIVIKEPKRRVRFTANLPKLNDDAGAMPRTNQQLTDLKIPFHVINDCTQEFSERNFIRKGGYGKEALKIQINDV</sequence>
<evidence type="ECO:0000313" key="3">
    <source>
        <dbReference type="Proteomes" id="UP001157418"/>
    </source>
</evidence>
<evidence type="ECO:0000313" key="2">
    <source>
        <dbReference type="EMBL" id="CAH1424459.1"/>
    </source>
</evidence>
<accession>A0AAU9MJX8</accession>
<keyword evidence="1" id="KW-0472">Membrane</keyword>
<comment type="caution">
    <text evidence="2">The sequence shown here is derived from an EMBL/GenBank/DDBJ whole genome shotgun (WGS) entry which is preliminary data.</text>
</comment>
<keyword evidence="3" id="KW-1185">Reference proteome</keyword>
<feature type="transmembrane region" description="Helical" evidence="1">
    <location>
        <begin position="21"/>
        <end position="38"/>
    </location>
</feature>
<gene>
    <name evidence="2" type="ORF">LVIROSA_LOCUS11661</name>
</gene>